<sequence>MIEEETVENNDRAYRSGLLDSLDAGRSILSVGGTALDAVQAAVTSLEDDPLFNAGRGSVVRRGGSFELDACLMDGATGDSGAVAAMSRIANPIHAARCVLEDGRHRLLAGTGADRFAIRAGCQSVSPEYFINHHRPERSKRVSLGTVGAVALDIRGNLAAGTSTGGVTQALPGRVGDSPILGAGTYAENDVLAISATGFGERFLRHSAAVQAAWMVKHLSLSALQAIEAVMNDVMPAESGGMIGIGANGEVIMQATTSIMRRGWTSSDGDEGTALRF</sequence>
<protein>
    <submittedName>
        <fullName evidence="1">Beta-aspartyl-peptidase (Threonine type)</fullName>
    </submittedName>
</protein>
<dbReference type="Pfam" id="PF01112">
    <property type="entry name" value="Asparaginase_2"/>
    <property type="match status" value="2"/>
</dbReference>
<gene>
    <name evidence="1" type="ORF">SAMN06265222_101555</name>
</gene>
<dbReference type="PANTHER" id="PTHR10188:SF6">
    <property type="entry name" value="N(4)-(BETA-N-ACETYLGLUCOSAMINYL)-L-ASPARAGINASE"/>
    <property type="match status" value="1"/>
</dbReference>
<dbReference type="Proteomes" id="UP001158067">
    <property type="component" value="Unassembled WGS sequence"/>
</dbReference>
<reference evidence="1 2" key="1">
    <citation type="submission" date="2017-05" db="EMBL/GenBank/DDBJ databases">
        <authorList>
            <person name="Varghese N."/>
            <person name="Submissions S."/>
        </authorList>
    </citation>
    <scope>NUCLEOTIDE SEQUENCE [LARGE SCALE GENOMIC DNA]</scope>
    <source>
        <strain evidence="1 2">DSM 25457</strain>
    </source>
</reference>
<proteinExistence type="predicted"/>
<keyword evidence="2" id="KW-1185">Reference proteome</keyword>
<dbReference type="InterPro" id="IPR000246">
    <property type="entry name" value="Peptidase_T2"/>
</dbReference>
<organism evidence="1 2">
    <name type="scientific">Neorhodopirellula lusitana</name>
    <dbReference type="NCBI Taxonomy" id="445327"/>
    <lineage>
        <taxon>Bacteria</taxon>
        <taxon>Pseudomonadati</taxon>
        <taxon>Planctomycetota</taxon>
        <taxon>Planctomycetia</taxon>
        <taxon>Pirellulales</taxon>
        <taxon>Pirellulaceae</taxon>
        <taxon>Neorhodopirellula</taxon>
    </lineage>
</organism>
<accession>A0ABY1PQU5</accession>
<dbReference type="Gene3D" id="3.60.20.30">
    <property type="entry name" value="(Glycosyl)asparaginase"/>
    <property type="match status" value="1"/>
</dbReference>
<dbReference type="InterPro" id="IPR029055">
    <property type="entry name" value="Ntn_hydrolases_N"/>
</dbReference>
<evidence type="ECO:0000313" key="2">
    <source>
        <dbReference type="Proteomes" id="UP001158067"/>
    </source>
</evidence>
<dbReference type="EMBL" id="FXUG01000001">
    <property type="protein sequence ID" value="SMP41270.1"/>
    <property type="molecule type" value="Genomic_DNA"/>
</dbReference>
<comment type="caution">
    <text evidence="1">The sequence shown here is derived from an EMBL/GenBank/DDBJ whole genome shotgun (WGS) entry which is preliminary data.</text>
</comment>
<dbReference type="SUPFAM" id="SSF56235">
    <property type="entry name" value="N-terminal nucleophile aminohydrolases (Ntn hydrolases)"/>
    <property type="match status" value="1"/>
</dbReference>
<name>A0ABY1PQU5_9BACT</name>
<dbReference type="PANTHER" id="PTHR10188">
    <property type="entry name" value="L-ASPARAGINASE"/>
    <property type="match status" value="1"/>
</dbReference>
<evidence type="ECO:0000313" key="1">
    <source>
        <dbReference type="EMBL" id="SMP41270.1"/>
    </source>
</evidence>